<sequence length="169" mass="19660">MVSPSSALEYQPTIYAWLILFFVVFPTIYLSGKVTAAILRLLFRVLFYVIEFLTLEWLMKSAEEELIMEDITETIVSQESDVKRREEKIRRREKRREKNRERQKHREIITKTKITVVEEERDTGEDGLGSEAETTTDEGLKCSQIQPESTASGFVTTTTHHNGSTRSRR</sequence>
<feature type="transmembrane region" description="Helical" evidence="2">
    <location>
        <begin position="37"/>
        <end position="58"/>
    </location>
</feature>
<keyword evidence="2" id="KW-0472">Membrane</keyword>
<keyword evidence="2" id="KW-0812">Transmembrane</keyword>
<reference evidence="4" key="1">
    <citation type="submission" date="2024-02" db="UniProtKB">
        <authorList>
            <consortium name="WormBaseParasite"/>
        </authorList>
    </citation>
    <scope>IDENTIFICATION</scope>
</reference>
<organism evidence="3 4">
    <name type="scientific">Mesorhabditis belari</name>
    <dbReference type="NCBI Taxonomy" id="2138241"/>
    <lineage>
        <taxon>Eukaryota</taxon>
        <taxon>Metazoa</taxon>
        <taxon>Ecdysozoa</taxon>
        <taxon>Nematoda</taxon>
        <taxon>Chromadorea</taxon>
        <taxon>Rhabditida</taxon>
        <taxon>Rhabditina</taxon>
        <taxon>Rhabditomorpha</taxon>
        <taxon>Rhabditoidea</taxon>
        <taxon>Rhabditidae</taxon>
        <taxon>Mesorhabditinae</taxon>
        <taxon>Mesorhabditis</taxon>
    </lineage>
</organism>
<feature type="region of interest" description="Disordered" evidence="1">
    <location>
        <begin position="80"/>
        <end position="106"/>
    </location>
</feature>
<name>A0AAF3F229_9BILA</name>
<dbReference type="WBParaSite" id="MBELARI_LOCUS20499">
    <property type="protein sequence ID" value="MBELARI_LOCUS20499"/>
    <property type="gene ID" value="MBELARI_LOCUS20499"/>
</dbReference>
<keyword evidence="3" id="KW-1185">Reference proteome</keyword>
<evidence type="ECO:0000313" key="3">
    <source>
        <dbReference type="Proteomes" id="UP000887575"/>
    </source>
</evidence>
<dbReference type="Proteomes" id="UP000887575">
    <property type="component" value="Unassembled WGS sequence"/>
</dbReference>
<evidence type="ECO:0000313" key="4">
    <source>
        <dbReference type="WBParaSite" id="MBELARI_LOCUS20499"/>
    </source>
</evidence>
<evidence type="ECO:0000256" key="2">
    <source>
        <dbReference type="SAM" id="Phobius"/>
    </source>
</evidence>
<evidence type="ECO:0000256" key="1">
    <source>
        <dbReference type="SAM" id="MobiDB-lite"/>
    </source>
</evidence>
<proteinExistence type="predicted"/>
<feature type="compositionally biased region" description="Polar residues" evidence="1">
    <location>
        <begin position="143"/>
        <end position="169"/>
    </location>
</feature>
<dbReference type="AlphaFoldDB" id="A0AAF3F229"/>
<accession>A0AAF3F229</accession>
<keyword evidence="2" id="KW-1133">Transmembrane helix</keyword>
<protein>
    <submittedName>
        <fullName evidence="4">Uncharacterized protein</fullName>
    </submittedName>
</protein>
<feature type="region of interest" description="Disordered" evidence="1">
    <location>
        <begin position="118"/>
        <end position="169"/>
    </location>
</feature>
<feature type="transmembrane region" description="Helical" evidence="2">
    <location>
        <begin position="12"/>
        <end position="31"/>
    </location>
</feature>